<dbReference type="EnsemblPlants" id="OGLUM04G28760.1">
    <property type="protein sequence ID" value="OGLUM04G28760.1"/>
    <property type="gene ID" value="OGLUM04G28760"/>
</dbReference>
<reference evidence="1" key="1">
    <citation type="submission" date="2015-04" db="UniProtKB">
        <authorList>
            <consortium name="EnsemblPlants"/>
        </authorList>
    </citation>
    <scope>IDENTIFICATION</scope>
</reference>
<organism evidence="1">
    <name type="scientific">Oryza glumipatula</name>
    <dbReference type="NCBI Taxonomy" id="40148"/>
    <lineage>
        <taxon>Eukaryota</taxon>
        <taxon>Viridiplantae</taxon>
        <taxon>Streptophyta</taxon>
        <taxon>Embryophyta</taxon>
        <taxon>Tracheophyta</taxon>
        <taxon>Spermatophyta</taxon>
        <taxon>Magnoliopsida</taxon>
        <taxon>Liliopsida</taxon>
        <taxon>Poales</taxon>
        <taxon>Poaceae</taxon>
        <taxon>BOP clade</taxon>
        <taxon>Oryzoideae</taxon>
        <taxon>Oryzeae</taxon>
        <taxon>Oryzinae</taxon>
        <taxon>Oryza</taxon>
    </lineage>
</organism>
<name>A0A0D9ZS56_9ORYZ</name>
<protein>
    <submittedName>
        <fullName evidence="1">Uncharacterized protein</fullName>
    </submittedName>
</protein>
<dbReference type="Proteomes" id="UP000026961">
    <property type="component" value="Chromosome 4"/>
</dbReference>
<dbReference type="AlphaFoldDB" id="A0A0D9ZS56"/>
<dbReference type="HOGENOM" id="CLU_1386102_0_0_1"/>
<reference evidence="1" key="2">
    <citation type="submission" date="2018-05" db="EMBL/GenBank/DDBJ databases">
        <title>OgluRS3 (Oryza glumaepatula Reference Sequence Version 3).</title>
        <authorList>
            <person name="Zhang J."/>
            <person name="Kudrna D."/>
            <person name="Lee S."/>
            <person name="Talag J."/>
            <person name="Welchert J."/>
            <person name="Wing R.A."/>
        </authorList>
    </citation>
    <scope>NUCLEOTIDE SEQUENCE [LARGE SCALE GENOMIC DNA]</scope>
</reference>
<evidence type="ECO:0000313" key="1">
    <source>
        <dbReference type="EnsemblPlants" id="OGLUM04G28760.1"/>
    </source>
</evidence>
<proteinExistence type="predicted"/>
<sequence length="197" mass="19230">MIKDRFVKTTKQWQRAQSLPLENHHAHVASAALGDGADALLDSSAGPGASAGPAGLSAGASEANNTLEVVVTVEASANGATAIAARRITAITSARAMADGAACAHASALGDSADVLLDSSAGPGAGAGPAGLSAGPSEANNTLEAALTVEASANGATAMAARRITTRTSARAMADAAVGAHLRAFDLVDDGFASLDE</sequence>
<evidence type="ECO:0000313" key="2">
    <source>
        <dbReference type="Proteomes" id="UP000026961"/>
    </source>
</evidence>
<accession>A0A0D9ZS56</accession>
<keyword evidence="2" id="KW-1185">Reference proteome</keyword>
<dbReference type="Gramene" id="OGLUM04G28760.1">
    <property type="protein sequence ID" value="OGLUM04G28760.1"/>
    <property type="gene ID" value="OGLUM04G28760"/>
</dbReference>
<dbReference type="STRING" id="40148.A0A0D9ZS56"/>